<feature type="domain" description="Flagellar hook protein FlgE/F/G-like D1" evidence="4">
    <location>
        <begin position="128"/>
        <end position="170"/>
    </location>
</feature>
<evidence type="ECO:0000259" key="4">
    <source>
        <dbReference type="Pfam" id="PF22692"/>
    </source>
</evidence>
<dbReference type="Pfam" id="PF00460">
    <property type="entry name" value="Flg_bb_rod"/>
    <property type="match status" value="1"/>
</dbReference>
<dbReference type="OrthoDB" id="9800375at2"/>
<evidence type="ECO:0000313" key="5">
    <source>
        <dbReference type="EMBL" id="KAA8998010.1"/>
    </source>
</evidence>
<comment type="caution">
    <text evidence="5">The sequence shown here is derived from an EMBL/GenBank/DDBJ whole genome shotgun (WGS) entry which is preliminary data.</text>
</comment>
<dbReference type="InterPro" id="IPR001444">
    <property type="entry name" value="Flag_bb_rod_N"/>
</dbReference>
<organism evidence="5 6">
    <name type="scientific">Paenibacillus spiritus</name>
    <dbReference type="NCBI Taxonomy" id="2496557"/>
    <lineage>
        <taxon>Bacteria</taxon>
        <taxon>Bacillati</taxon>
        <taxon>Bacillota</taxon>
        <taxon>Bacilli</taxon>
        <taxon>Bacillales</taxon>
        <taxon>Paenibacillaceae</taxon>
        <taxon>Paenibacillus</taxon>
    </lineage>
</organism>
<keyword evidence="5" id="KW-0969">Cilium</keyword>
<dbReference type="PANTHER" id="PTHR30435">
    <property type="entry name" value="FLAGELLAR PROTEIN"/>
    <property type="match status" value="1"/>
</dbReference>
<dbReference type="InterPro" id="IPR010930">
    <property type="entry name" value="Flg_bb/hook_C_dom"/>
</dbReference>
<dbReference type="InterPro" id="IPR037925">
    <property type="entry name" value="FlgE/F/G-like"/>
</dbReference>
<dbReference type="Proteomes" id="UP000367750">
    <property type="component" value="Unassembled WGS sequence"/>
</dbReference>
<proteinExistence type="inferred from homology"/>
<keyword evidence="5" id="KW-0282">Flagellum</keyword>
<dbReference type="EMBL" id="VYKK01000028">
    <property type="protein sequence ID" value="KAA8998010.1"/>
    <property type="molecule type" value="Genomic_DNA"/>
</dbReference>
<dbReference type="InterPro" id="IPR053967">
    <property type="entry name" value="LlgE_F_G-like_D1"/>
</dbReference>
<feature type="domain" description="Flagellar basal-body/hook protein C-terminal" evidence="3">
    <location>
        <begin position="244"/>
        <end position="288"/>
    </location>
</feature>
<evidence type="ECO:0000259" key="2">
    <source>
        <dbReference type="Pfam" id="PF00460"/>
    </source>
</evidence>
<dbReference type="SUPFAM" id="SSF117143">
    <property type="entry name" value="Flagellar hook protein flgE"/>
    <property type="match status" value="1"/>
</dbReference>
<gene>
    <name evidence="5" type="ORF">F4V43_17310</name>
</gene>
<keyword evidence="6" id="KW-1185">Reference proteome</keyword>
<comment type="similarity">
    <text evidence="1">Belongs to the flagella basal body rod proteins family.</text>
</comment>
<dbReference type="AlphaFoldDB" id="A0A5J5FWL2"/>
<dbReference type="GO" id="GO:0009288">
    <property type="term" value="C:bacterial-type flagellum"/>
    <property type="evidence" value="ECO:0007669"/>
    <property type="project" value="TreeGrafter"/>
</dbReference>
<dbReference type="RefSeq" id="WP_150459509.1">
    <property type="nucleotide sequence ID" value="NZ_VYKK01000028.1"/>
</dbReference>
<evidence type="ECO:0000256" key="1">
    <source>
        <dbReference type="ARBA" id="ARBA00009677"/>
    </source>
</evidence>
<dbReference type="Pfam" id="PF22692">
    <property type="entry name" value="LlgE_F_G_D1"/>
    <property type="match status" value="1"/>
</dbReference>
<evidence type="ECO:0000259" key="3">
    <source>
        <dbReference type="Pfam" id="PF06429"/>
    </source>
</evidence>
<reference evidence="5 6" key="1">
    <citation type="submission" date="2019-09" db="EMBL/GenBank/DDBJ databases">
        <title>Bacillus ochoae sp. nov., Paenibacillus whitsoniae sp. nov., Paenibacillus spiritus sp. nov. Isolated from the Mars Exploration Rover during spacecraft assembly.</title>
        <authorList>
            <person name="Seuylemezian A."/>
            <person name="Vaishampayan P."/>
        </authorList>
    </citation>
    <scope>NUCLEOTIDE SEQUENCE [LARGE SCALE GENOMIC DNA]</scope>
    <source>
        <strain evidence="5 6">MER_111</strain>
    </source>
</reference>
<accession>A0A5J5FWL2</accession>
<dbReference type="Pfam" id="PF06429">
    <property type="entry name" value="Flg_bbr_C"/>
    <property type="match status" value="1"/>
</dbReference>
<name>A0A5J5FWL2_9BACL</name>
<sequence>MIRGLYTAAAGLVTQQRRHDTATQNIANLNTTGYKQVDSVSHSFPEAMITAMQGGVRQPIGKLNTGVFAEQAINQYRQGDLIESGKSTDFALAGELEAVDPATGQNIVFDATGKFINDQGEVKYRPQAFFALQDASGRALYTRNGSFAVTAAGEVLSSEGYRVLGADGQPLTLKGDALNVADGGLRVDGQGRILDKTGRPSGAAIGISVVDNPEKLVRDGSGVYHAEDGAGVRQPTTADNIDLRQGYVEGSNVDATQVSVDLNAAYRAYEANQKLIQIYDTSLQKTVNEVGRV</sequence>
<evidence type="ECO:0000313" key="6">
    <source>
        <dbReference type="Proteomes" id="UP000367750"/>
    </source>
</evidence>
<dbReference type="GO" id="GO:0071978">
    <property type="term" value="P:bacterial-type flagellum-dependent swarming motility"/>
    <property type="evidence" value="ECO:0007669"/>
    <property type="project" value="TreeGrafter"/>
</dbReference>
<keyword evidence="5" id="KW-0966">Cell projection</keyword>
<feature type="domain" description="Flagellar basal body rod protein N-terminal" evidence="2">
    <location>
        <begin position="5"/>
        <end position="35"/>
    </location>
</feature>
<dbReference type="PANTHER" id="PTHR30435:SF19">
    <property type="entry name" value="FLAGELLAR BASAL-BODY ROD PROTEIN FLGG"/>
    <property type="match status" value="1"/>
</dbReference>
<protein>
    <submittedName>
        <fullName evidence="5">Flagellar hook-basal body protein</fullName>
    </submittedName>
</protein>